<dbReference type="NCBIfam" id="NF040884">
    <property type="entry name" value="acetylneur_anom"/>
    <property type="match status" value="1"/>
</dbReference>
<dbReference type="RefSeq" id="WP_223074811.1">
    <property type="nucleotide sequence ID" value="NZ_JADMNK010000006.1"/>
</dbReference>
<dbReference type="NCBIfam" id="TIGR00022">
    <property type="entry name" value="YhcH/YjgK/YiaL family protein"/>
    <property type="match status" value="1"/>
</dbReference>
<reference evidence="1 2" key="1">
    <citation type="submission" date="2020-11" db="EMBL/GenBank/DDBJ databases">
        <title>Draft Genome of Enterobacter sp. strain EMC7.</title>
        <authorList>
            <person name="Barman P."/>
            <person name="Sinha S."/>
            <person name="Sen S."/>
            <person name="Chakraborty R."/>
        </authorList>
    </citation>
    <scope>NUCLEOTIDE SEQUENCE [LARGE SCALE GENOMIC DNA]</scope>
    <source>
        <strain evidence="1 2">EMC7</strain>
    </source>
</reference>
<dbReference type="Gene3D" id="2.60.120.370">
    <property type="entry name" value="YhcH/YjgK/YiaL"/>
    <property type="match status" value="1"/>
</dbReference>
<dbReference type="Pfam" id="PF04074">
    <property type="entry name" value="DUF386"/>
    <property type="match status" value="1"/>
</dbReference>
<keyword evidence="2" id="KW-1185">Reference proteome</keyword>
<name>A0ABS7RZJ3_9ENTR</name>
<dbReference type="PANTHER" id="PTHR34986">
    <property type="entry name" value="EVOLVED BETA-GALACTOSIDASE SUBUNIT BETA"/>
    <property type="match status" value="1"/>
</dbReference>
<sequence length="160" mass="18052">MILGDINRMQAAGLSAVFCQAIDQALSAGLSQLAPGSYPLQGEEMWVNVMQFATQHEEEKRAELHRAYIDIQILLEGEEHIYFGLAESARDCDEWHEEEDYQLCDRIENQQSVTLKPGMFAIFMPGEPHKPGCFTTRPGTVKKAVIKLHHRALTDLHSTL</sequence>
<dbReference type="SUPFAM" id="SSF51197">
    <property type="entry name" value="Clavaminate synthase-like"/>
    <property type="match status" value="1"/>
</dbReference>
<organism evidence="1 2">
    <name type="scientific">Leclercia barmai</name>
    <dbReference type="NCBI Taxonomy" id="2785629"/>
    <lineage>
        <taxon>Bacteria</taxon>
        <taxon>Pseudomonadati</taxon>
        <taxon>Pseudomonadota</taxon>
        <taxon>Gammaproteobacteria</taxon>
        <taxon>Enterobacterales</taxon>
        <taxon>Enterobacteriaceae</taxon>
        <taxon>Leclercia</taxon>
    </lineage>
</organism>
<dbReference type="InterPro" id="IPR004375">
    <property type="entry name" value="NanQ/TabA/YiaL"/>
</dbReference>
<dbReference type="EMBL" id="JADMNK010000006">
    <property type="protein sequence ID" value="MBZ0058731.1"/>
    <property type="molecule type" value="Genomic_DNA"/>
</dbReference>
<dbReference type="Proteomes" id="UP000706580">
    <property type="component" value="Unassembled WGS sequence"/>
</dbReference>
<dbReference type="InterPro" id="IPR049827">
    <property type="entry name" value="NanQ"/>
</dbReference>
<comment type="caution">
    <text evidence="1">The sequence shown here is derived from an EMBL/GenBank/DDBJ whole genome shotgun (WGS) entry which is preliminary data.</text>
</comment>
<proteinExistence type="predicted"/>
<protein>
    <submittedName>
        <fullName evidence="1">YhcH/YjgK/YiaL family protein</fullName>
    </submittedName>
</protein>
<evidence type="ECO:0000313" key="1">
    <source>
        <dbReference type="EMBL" id="MBZ0058731.1"/>
    </source>
</evidence>
<gene>
    <name evidence="1" type="ORF">ITX56_13105</name>
</gene>
<dbReference type="PANTHER" id="PTHR34986:SF5">
    <property type="entry name" value="N-ACETYLNEURAMINATE ANOMERASE NANQ"/>
    <property type="match status" value="1"/>
</dbReference>
<accession>A0ABS7RZJ3</accession>
<dbReference type="InterPro" id="IPR037012">
    <property type="entry name" value="NanQ/TabA/YiaL_sf"/>
</dbReference>
<evidence type="ECO:0000313" key="2">
    <source>
        <dbReference type="Proteomes" id="UP000706580"/>
    </source>
</evidence>